<sequence>MTGQQRPAHRSDTTDAASLQSPTLAEDLLLLLFQPHPKGSAGNIAGETTLYWVLAGAVLADLGLGGHVQTGATRFGTMTVEAVAANPPTDQLLRASWEYVAGKPRSAQTVLAATGPSLREPLLDRLVERGDLHRRTRKTLGLFQTSALHEGATTRRAHLLAEVRAVLVDGAMPTERTAALAALLYGSGALPQFDRDIPWTSAVIARAEELKDGNWGAGAAAKAVTRTITATIVTNVIVAAAAQPRG</sequence>
<evidence type="ECO:0000256" key="3">
    <source>
        <dbReference type="ARBA" id="ARBA00023121"/>
    </source>
</evidence>
<dbReference type="EMBL" id="RKQZ01000001">
    <property type="protein sequence ID" value="RPF21921.1"/>
    <property type="molecule type" value="Genomic_DNA"/>
</dbReference>
<protein>
    <submittedName>
        <fullName evidence="5">Golgi phosphoprotein 3 GPP34</fullName>
    </submittedName>
</protein>
<organism evidence="5 6">
    <name type="scientific">Myceligenerans xiligouense</name>
    <dbReference type="NCBI Taxonomy" id="253184"/>
    <lineage>
        <taxon>Bacteria</taxon>
        <taxon>Bacillati</taxon>
        <taxon>Actinomycetota</taxon>
        <taxon>Actinomycetes</taxon>
        <taxon>Micrococcales</taxon>
        <taxon>Promicromonosporaceae</taxon>
        <taxon>Myceligenerans</taxon>
    </lineage>
</organism>
<dbReference type="Gene3D" id="1.10.3630.10">
    <property type="entry name" value="yeast vps74-n-term truncation variant domain like"/>
    <property type="match status" value="1"/>
</dbReference>
<dbReference type="AlphaFoldDB" id="A0A3N4ZPY4"/>
<dbReference type="InterPro" id="IPR008628">
    <property type="entry name" value="GPP34-like"/>
</dbReference>
<proteinExistence type="predicted"/>
<keyword evidence="3" id="KW-0446">Lipid-binding</keyword>
<comment type="caution">
    <text evidence="5">The sequence shown here is derived from an EMBL/GenBank/DDBJ whole genome shotgun (WGS) entry which is preliminary data.</text>
</comment>
<dbReference type="Proteomes" id="UP000280501">
    <property type="component" value="Unassembled WGS sequence"/>
</dbReference>
<evidence type="ECO:0000313" key="5">
    <source>
        <dbReference type="EMBL" id="RPF21921.1"/>
    </source>
</evidence>
<dbReference type="InterPro" id="IPR038261">
    <property type="entry name" value="GPP34-like_sf"/>
</dbReference>
<dbReference type="Pfam" id="PF05719">
    <property type="entry name" value="GPP34"/>
    <property type="match status" value="1"/>
</dbReference>
<dbReference type="GO" id="GO:0005737">
    <property type="term" value="C:cytoplasm"/>
    <property type="evidence" value="ECO:0007669"/>
    <property type="project" value="UniProtKB-ARBA"/>
</dbReference>
<comment type="subcellular location">
    <subcellularLocation>
        <location evidence="1">Golgi apparatus membrane</location>
        <topology evidence="1">Peripheral membrane protein</topology>
        <orientation evidence="1">Cytoplasmic side</orientation>
    </subcellularLocation>
</comment>
<gene>
    <name evidence="5" type="ORF">EDD34_2559</name>
</gene>
<name>A0A3N4ZPY4_9MICO</name>
<dbReference type="GO" id="GO:0012505">
    <property type="term" value="C:endomembrane system"/>
    <property type="evidence" value="ECO:0007669"/>
    <property type="project" value="UniProtKB-ARBA"/>
</dbReference>
<evidence type="ECO:0000256" key="4">
    <source>
        <dbReference type="ARBA" id="ARBA00023136"/>
    </source>
</evidence>
<keyword evidence="4" id="KW-0472">Membrane</keyword>
<dbReference type="GO" id="GO:0070273">
    <property type="term" value="F:phosphatidylinositol-4-phosphate binding"/>
    <property type="evidence" value="ECO:0007669"/>
    <property type="project" value="InterPro"/>
</dbReference>
<evidence type="ECO:0000256" key="1">
    <source>
        <dbReference type="ARBA" id="ARBA00004255"/>
    </source>
</evidence>
<keyword evidence="2" id="KW-0333">Golgi apparatus</keyword>
<evidence type="ECO:0000256" key="2">
    <source>
        <dbReference type="ARBA" id="ARBA00023034"/>
    </source>
</evidence>
<accession>A0A3N4ZPY4</accession>
<reference evidence="5 6" key="1">
    <citation type="submission" date="2018-11" db="EMBL/GenBank/DDBJ databases">
        <title>Sequencing the genomes of 1000 actinobacteria strains.</title>
        <authorList>
            <person name="Klenk H.-P."/>
        </authorList>
    </citation>
    <scope>NUCLEOTIDE SEQUENCE [LARGE SCALE GENOMIC DNA]</scope>
    <source>
        <strain evidence="5 6">DSM 15700</strain>
    </source>
</reference>
<evidence type="ECO:0000313" key="6">
    <source>
        <dbReference type="Proteomes" id="UP000280501"/>
    </source>
</evidence>
<keyword evidence="6" id="KW-1185">Reference proteome</keyword>
<dbReference type="RefSeq" id="WP_211341575.1">
    <property type="nucleotide sequence ID" value="NZ_RKQZ01000001.1"/>
</dbReference>